<dbReference type="GO" id="GO:0034605">
    <property type="term" value="P:cellular response to heat"/>
    <property type="evidence" value="ECO:0007669"/>
    <property type="project" value="TreeGrafter"/>
</dbReference>
<feature type="compositionally biased region" description="Basic and acidic residues" evidence="5">
    <location>
        <begin position="175"/>
        <end position="193"/>
    </location>
</feature>
<evidence type="ECO:0000256" key="4">
    <source>
        <dbReference type="ARBA" id="ARBA00023186"/>
    </source>
</evidence>
<keyword evidence="1" id="KW-0677">Repeat</keyword>
<dbReference type="GO" id="GO:0005524">
    <property type="term" value="F:ATP binding"/>
    <property type="evidence" value="ECO:0007669"/>
    <property type="project" value="UniProtKB-KW"/>
</dbReference>
<evidence type="ECO:0000256" key="3">
    <source>
        <dbReference type="ARBA" id="ARBA00022840"/>
    </source>
</evidence>
<dbReference type="PRINTS" id="PR00300">
    <property type="entry name" value="CLPPROTEASEA"/>
</dbReference>
<organism evidence="8 9">
    <name type="scientific">Vulgatibacter incomptus</name>
    <dbReference type="NCBI Taxonomy" id="1391653"/>
    <lineage>
        <taxon>Bacteria</taxon>
        <taxon>Pseudomonadati</taxon>
        <taxon>Myxococcota</taxon>
        <taxon>Myxococcia</taxon>
        <taxon>Myxococcales</taxon>
        <taxon>Cystobacterineae</taxon>
        <taxon>Vulgatibacteraceae</taxon>
        <taxon>Vulgatibacter</taxon>
    </lineage>
</organism>
<evidence type="ECO:0000256" key="1">
    <source>
        <dbReference type="ARBA" id="ARBA00022737"/>
    </source>
</evidence>
<dbReference type="GO" id="GO:0008233">
    <property type="term" value="F:peptidase activity"/>
    <property type="evidence" value="ECO:0007669"/>
    <property type="project" value="UniProtKB-KW"/>
</dbReference>
<sequence length="827" mass="87888">MPDAPDLAQLVVEAEDVAAAAGQPLTSAHLLLAAWTLPCPASSLLTERGATVEALLGAMTRAPQEDPAIAPGLLTRTRAVAAGLGANADTLHLLVAISRSPDCLAYDLMQRCGVPLAPLRNTILSWYTVGKVPKHLQARVPASTPAGPTRPVARPSAPPREARPAPNPPPVRSDSPIREESRPEDPPVRRNALDEAPPGRSARPAGRATPGEPSPDVVAAEGSTSRFRLDPAIQPLLCSFGRNLTEAAAQGALDPVIGRDREVDEVVDILGKRRGNNPVLVGEAGVGKTAIVEGVAQRLLEAGDEPRIVVELDMAALTAGTSLRGSFSERLGGIKDEVREAAGRILVFIDELHTVVGAGSAGEGSQDAANELKTALARGEFPCIGATTFDEYRRFIEADPALERRFTAVQVAEPTAEQAAEILAGIAPRYEAHHRVRYEPAALRAAASLTARYVRDRQLPDKAIQAIDLAGSRCRRSGKAVVDVHAVAEVVAQAAKLPLDRLILDDGERLLRLEEELSARVVGHADVIARVARTLRRNYAGFGSHRPMGSFLFLGPTGVGKTELAKAIAEVLFGSQDSLVRFDMSELAEAHGVARLIGAPPGYVGHGEGGQLTEAVRRRPACVLLLDELEKAHRDVQLLLLQILDEGRLADSKGRQVDFSQALVILTSNLGAEAFAPGRGAARVGFTSISDADPADSQAERALGLARGQLPPELWNRIDERCVFLPLERDQVGAIARLLVSDSAARLERERGIRLAVPDEVIEHLVAAGGFDVSLGARPMRQLVQRRIEAPLADAILRGTLRSGDSVSARLDGDAISFVPLLRSAVP</sequence>
<dbReference type="PATRIC" id="fig|1391653.3.peg.891"/>
<dbReference type="PANTHER" id="PTHR11638:SF18">
    <property type="entry name" value="HEAT SHOCK PROTEIN 104"/>
    <property type="match status" value="1"/>
</dbReference>
<feature type="domain" description="AAA+ ATPase" evidence="6">
    <location>
        <begin position="547"/>
        <end position="690"/>
    </location>
</feature>
<keyword evidence="8" id="KW-0645">Protease</keyword>
<dbReference type="InterPro" id="IPR019489">
    <property type="entry name" value="Clp_ATPase_C"/>
</dbReference>
<dbReference type="Gene3D" id="1.10.8.60">
    <property type="match status" value="2"/>
</dbReference>
<dbReference type="KEGG" id="vin:AKJ08_0868"/>
<dbReference type="CDD" id="cd19499">
    <property type="entry name" value="RecA-like_ClpB_Hsp104-like"/>
    <property type="match status" value="1"/>
</dbReference>
<evidence type="ECO:0000256" key="5">
    <source>
        <dbReference type="SAM" id="MobiDB-lite"/>
    </source>
</evidence>
<dbReference type="GO" id="GO:0005737">
    <property type="term" value="C:cytoplasm"/>
    <property type="evidence" value="ECO:0007669"/>
    <property type="project" value="TreeGrafter"/>
</dbReference>
<dbReference type="Pfam" id="PF07724">
    <property type="entry name" value="AAA_2"/>
    <property type="match status" value="1"/>
</dbReference>
<dbReference type="InterPro" id="IPR003593">
    <property type="entry name" value="AAA+_ATPase"/>
</dbReference>
<dbReference type="InterPro" id="IPR036628">
    <property type="entry name" value="Clp_N_dom_sf"/>
</dbReference>
<keyword evidence="4" id="KW-0143">Chaperone</keyword>
<dbReference type="GO" id="GO:0016887">
    <property type="term" value="F:ATP hydrolysis activity"/>
    <property type="evidence" value="ECO:0007669"/>
    <property type="project" value="InterPro"/>
</dbReference>
<dbReference type="Pfam" id="PF10431">
    <property type="entry name" value="ClpB_D2-small"/>
    <property type="match status" value="1"/>
</dbReference>
<feature type="region of interest" description="Disordered" evidence="5">
    <location>
        <begin position="139"/>
        <end position="220"/>
    </location>
</feature>
<dbReference type="Proteomes" id="UP000055590">
    <property type="component" value="Chromosome"/>
</dbReference>
<dbReference type="STRING" id="1391653.AKJ08_0868"/>
<dbReference type="RefSeq" id="WP_050724927.1">
    <property type="nucleotide sequence ID" value="NZ_CP012332.1"/>
</dbReference>
<dbReference type="FunFam" id="3.40.50.300:FF:000025">
    <property type="entry name" value="ATP-dependent Clp protease subunit"/>
    <property type="match status" value="1"/>
</dbReference>
<accession>A0A0K1PAP1</accession>
<dbReference type="SMART" id="SM00382">
    <property type="entry name" value="AAA"/>
    <property type="match status" value="2"/>
</dbReference>
<keyword evidence="8" id="KW-0378">Hydrolase</keyword>
<evidence type="ECO:0000259" key="6">
    <source>
        <dbReference type="SMART" id="SM00382"/>
    </source>
</evidence>
<dbReference type="Gene3D" id="1.10.1780.10">
    <property type="entry name" value="Clp, N-terminal domain"/>
    <property type="match status" value="1"/>
</dbReference>
<dbReference type="InterPro" id="IPR003959">
    <property type="entry name" value="ATPase_AAA_core"/>
</dbReference>
<protein>
    <submittedName>
        <fullName evidence="8">ATP-dependent Clp protease ATP-binding subunit ClpA</fullName>
    </submittedName>
</protein>
<dbReference type="Gene3D" id="3.40.50.300">
    <property type="entry name" value="P-loop containing nucleotide triphosphate hydrolases"/>
    <property type="match status" value="2"/>
</dbReference>
<dbReference type="InterPro" id="IPR041546">
    <property type="entry name" value="ClpA/ClpB_AAA_lid"/>
</dbReference>
<dbReference type="EMBL" id="CP012332">
    <property type="protein sequence ID" value="AKU90481.1"/>
    <property type="molecule type" value="Genomic_DNA"/>
</dbReference>
<keyword evidence="3 8" id="KW-0067">ATP-binding</keyword>
<dbReference type="SMART" id="SM01086">
    <property type="entry name" value="ClpB_D2-small"/>
    <property type="match status" value="1"/>
</dbReference>
<dbReference type="InterPro" id="IPR001270">
    <property type="entry name" value="ClpA/B"/>
</dbReference>
<feature type="domain" description="AAA+ ATPase" evidence="6">
    <location>
        <begin position="274"/>
        <end position="417"/>
    </location>
</feature>
<name>A0A0K1PAP1_9BACT</name>
<dbReference type="OrthoDB" id="5477619at2"/>
<keyword evidence="9" id="KW-1185">Reference proteome</keyword>
<dbReference type="GO" id="GO:0006508">
    <property type="term" value="P:proteolysis"/>
    <property type="evidence" value="ECO:0007669"/>
    <property type="project" value="UniProtKB-KW"/>
</dbReference>
<dbReference type="AlphaFoldDB" id="A0A0K1PAP1"/>
<evidence type="ECO:0000313" key="9">
    <source>
        <dbReference type="Proteomes" id="UP000055590"/>
    </source>
</evidence>
<dbReference type="SUPFAM" id="SSF52540">
    <property type="entry name" value="P-loop containing nucleoside triphosphate hydrolases"/>
    <property type="match status" value="2"/>
</dbReference>
<dbReference type="PANTHER" id="PTHR11638">
    <property type="entry name" value="ATP-DEPENDENT CLP PROTEASE"/>
    <property type="match status" value="1"/>
</dbReference>
<proteinExistence type="predicted"/>
<feature type="domain" description="Clp ATPase C-terminal" evidence="7">
    <location>
        <begin position="727"/>
        <end position="818"/>
    </location>
</feature>
<evidence type="ECO:0000313" key="8">
    <source>
        <dbReference type="EMBL" id="AKU90481.1"/>
    </source>
</evidence>
<dbReference type="Pfam" id="PF00004">
    <property type="entry name" value="AAA"/>
    <property type="match status" value="1"/>
</dbReference>
<keyword evidence="2" id="KW-0547">Nucleotide-binding</keyword>
<dbReference type="InterPro" id="IPR050130">
    <property type="entry name" value="ClpA_ClpB"/>
</dbReference>
<gene>
    <name evidence="8" type="ORF">AKJ08_0868</name>
</gene>
<dbReference type="InterPro" id="IPR027417">
    <property type="entry name" value="P-loop_NTPase"/>
</dbReference>
<reference evidence="8 9" key="1">
    <citation type="submission" date="2015-08" db="EMBL/GenBank/DDBJ databases">
        <authorList>
            <person name="Babu N.S."/>
            <person name="Beckwith C.J."/>
            <person name="Beseler K.G."/>
            <person name="Brison A."/>
            <person name="Carone J.V."/>
            <person name="Caskin T.P."/>
            <person name="Diamond M."/>
            <person name="Durham M.E."/>
            <person name="Foxe J.M."/>
            <person name="Go M."/>
            <person name="Henderson B.A."/>
            <person name="Jones I.B."/>
            <person name="McGettigan J.A."/>
            <person name="Micheletti S.J."/>
            <person name="Nasrallah M.E."/>
            <person name="Ortiz D."/>
            <person name="Piller C.R."/>
            <person name="Privatt S.R."/>
            <person name="Schneider S.L."/>
            <person name="Sharp S."/>
            <person name="Smith T.C."/>
            <person name="Stanton J.D."/>
            <person name="Ullery H.E."/>
            <person name="Wilson R.J."/>
            <person name="Serrano M.G."/>
            <person name="Buck G."/>
            <person name="Lee V."/>
            <person name="Wang Y."/>
            <person name="Carvalho R."/>
            <person name="Voegtly L."/>
            <person name="Shi R."/>
            <person name="Duckworth R."/>
            <person name="Johnson A."/>
            <person name="Loviza R."/>
            <person name="Walstead R."/>
            <person name="Shah Z."/>
            <person name="Kiflezghi M."/>
            <person name="Wade K."/>
            <person name="Ball S.L."/>
            <person name="Bradley K.W."/>
            <person name="Asai D.J."/>
            <person name="Bowman C.A."/>
            <person name="Russell D.A."/>
            <person name="Pope W.H."/>
            <person name="Jacobs-Sera D."/>
            <person name="Hendrix R.W."/>
            <person name="Hatfull G.F."/>
        </authorList>
    </citation>
    <scope>NUCLEOTIDE SEQUENCE [LARGE SCALE GENOMIC DNA]</scope>
    <source>
        <strain evidence="8 9">DSM 27710</strain>
    </source>
</reference>
<evidence type="ECO:0000256" key="2">
    <source>
        <dbReference type="ARBA" id="ARBA00022741"/>
    </source>
</evidence>
<dbReference type="Pfam" id="PF17871">
    <property type="entry name" value="AAA_lid_9"/>
    <property type="match status" value="1"/>
</dbReference>
<evidence type="ECO:0000259" key="7">
    <source>
        <dbReference type="SMART" id="SM01086"/>
    </source>
</evidence>
<dbReference type="CDD" id="cd00009">
    <property type="entry name" value="AAA"/>
    <property type="match status" value="1"/>
</dbReference>